<dbReference type="AlphaFoldDB" id="X1ART1"/>
<evidence type="ECO:0000313" key="5">
    <source>
        <dbReference type="EMBL" id="GAG62571.1"/>
    </source>
</evidence>
<dbReference type="SUPFAM" id="SSF53822">
    <property type="entry name" value="Periplasmic binding protein-like I"/>
    <property type="match status" value="1"/>
</dbReference>
<dbReference type="GO" id="GO:0000976">
    <property type="term" value="F:transcription cis-regulatory region binding"/>
    <property type="evidence" value="ECO:0007669"/>
    <property type="project" value="TreeGrafter"/>
</dbReference>
<dbReference type="PANTHER" id="PTHR30146">
    <property type="entry name" value="LACI-RELATED TRANSCRIPTIONAL REPRESSOR"/>
    <property type="match status" value="1"/>
</dbReference>
<sequence length="293" mass="32117">RLGYERNELARGLVMGSSGAVGLVVPDITNPFFADIARGVGEIAHHFGCGVILCNTTEKADRELSYIRLLRRKRVDGLILTSVTVEDPYLQELAQSKTPFILVSRLSRSVDAPYVTVDDRAGARLAVEHLIELGHELIGFIGGPPDVQPSRDRMAAYREALREHGLAEKEEWVCYADFTQAAGRKAARHMLSLPERPSAIFAANDVTALGVLEVAEELGHRIPEDLSLVGYDDITYASLPRIQLTTVAQPAFEMGQIAGEWLLSSIEGHKSYPLRCVLNPHLVVRRSTAPPGS</sequence>
<dbReference type="Pfam" id="PF13377">
    <property type="entry name" value="Peripla_BP_3"/>
    <property type="match status" value="1"/>
</dbReference>
<dbReference type="Gene3D" id="3.40.50.2300">
    <property type="match status" value="2"/>
</dbReference>
<proteinExistence type="predicted"/>
<dbReference type="GO" id="GO:0003700">
    <property type="term" value="F:DNA-binding transcription factor activity"/>
    <property type="evidence" value="ECO:0007669"/>
    <property type="project" value="TreeGrafter"/>
</dbReference>
<dbReference type="InterPro" id="IPR028082">
    <property type="entry name" value="Peripla_BP_I"/>
</dbReference>
<feature type="non-terminal residue" evidence="5">
    <location>
        <position position="1"/>
    </location>
</feature>
<protein>
    <recommendedName>
        <fullName evidence="4">Transcriptional regulator LacI/GalR-like sensor domain-containing protein</fullName>
    </recommendedName>
</protein>
<gene>
    <name evidence="5" type="ORF">S01H4_20235</name>
</gene>
<keyword evidence="1" id="KW-0805">Transcription regulation</keyword>
<evidence type="ECO:0000259" key="4">
    <source>
        <dbReference type="Pfam" id="PF13377"/>
    </source>
</evidence>
<feature type="domain" description="Transcriptional regulator LacI/GalR-like sensor" evidence="4">
    <location>
        <begin position="127"/>
        <end position="288"/>
    </location>
</feature>
<accession>X1ART1</accession>
<evidence type="ECO:0000256" key="3">
    <source>
        <dbReference type="ARBA" id="ARBA00023163"/>
    </source>
</evidence>
<keyword evidence="2" id="KW-0238">DNA-binding</keyword>
<evidence type="ECO:0000256" key="2">
    <source>
        <dbReference type="ARBA" id="ARBA00023125"/>
    </source>
</evidence>
<name>X1ART1_9ZZZZ</name>
<dbReference type="EMBL" id="BART01009080">
    <property type="protein sequence ID" value="GAG62571.1"/>
    <property type="molecule type" value="Genomic_DNA"/>
</dbReference>
<evidence type="ECO:0000256" key="1">
    <source>
        <dbReference type="ARBA" id="ARBA00023015"/>
    </source>
</evidence>
<keyword evidence="3" id="KW-0804">Transcription</keyword>
<comment type="caution">
    <text evidence="5">The sequence shown here is derived from an EMBL/GenBank/DDBJ whole genome shotgun (WGS) entry which is preliminary data.</text>
</comment>
<reference evidence="5" key="1">
    <citation type="journal article" date="2014" name="Front. Microbiol.">
        <title>High frequency of phylogenetically diverse reductive dehalogenase-homologous genes in deep subseafloor sedimentary metagenomes.</title>
        <authorList>
            <person name="Kawai M."/>
            <person name="Futagami T."/>
            <person name="Toyoda A."/>
            <person name="Takaki Y."/>
            <person name="Nishi S."/>
            <person name="Hori S."/>
            <person name="Arai W."/>
            <person name="Tsubouchi T."/>
            <person name="Morono Y."/>
            <person name="Uchiyama I."/>
            <person name="Ito T."/>
            <person name="Fujiyama A."/>
            <person name="Inagaki F."/>
            <person name="Takami H."/>
        </authorList>
    </citation>
    <scope>NUCLEOTIDE SEQUENCE</scope>
    <source>
        <strain evidence="5">Expedition CK06-06</strain>
    </source>
</reference>
<dbReference type="CDD" id="cd06267">
    <property type="entry name" value="PBP1_LacI_sugar_binding-like"/>
    <property type="match status" value="1"/>
</dbReference>
<organism evidence="5">
    <name type="scientific">marine sediment metagenome</name>
    <dbReference type="NCBI Taxonomy" id="412755"/>
    <lineage>
        <taxon>unclassified sequences</taxon>
        <taxon>metagenomes</taxon>
        <taxon>ecological metagenomes</taxon>
    </lineage>
</organism>
<dbReference type="InterPro" id="IPR046335">
    <property type="entry name" value="LacI/GalR-like_sensor"/>
</dbReference>
<dbReference type="PANTHER" id="PTHR30146:SF109">
    <property type="entry name" value="HTH-TYPE TRANSCRIPTIONAL REGULATOR GALS"/>
    <property type="match status" value="1"/>
</dbReference>